<accession>A0A7S0VZI5</accession>
<name>A0A7S0VZI5_9CRYP</name>
<organism evidence="1">
    <name type="scientific">Hemiselmis tepida</name>
    <dbReference type="NCBI Taxonomy" id="464990"/>
    <lineage>
        <taxon>Eukaryota</taxon>
        <taxon>Cryptophyceae</taxon>
        <taxon>Cryptomonadales</taxon>
        <taxon>Hemiselmidaceae</taxon>
        <taxon>Hemiselmis</taxon>
    </lineage>
</organism>
<proteinExistence type="predicted"/>
<evidence type="ECO:0000313" key="1">
    <source>
        <dbReference type="EMBL" id="CAD8799469.1"/>
    </source>
</evidence>
<dbReference type="AlphaFoldDB" id="A0A7S0VZI5"/>
<protein>
    <submittedName>
        <fullName evidence="1">Uncharacterized protein</fullName>
    </submittedName>
</protein>
<reference evidence="1" key="1">
    <citation type="submission" date="2021-01" db="EMBL/GenBank/DDBJ databases">
        <authorList>
            <person name="Corre E."/>
            <person name="Pelletier E."/>
            <person name="Niang G."/>
            <person name="Scheremetjew M."/>
            <person name="Finn R."/>
            <person name="Kale V."/>
            <person name="Holt S."/>
            <person name="Cochrane G."/>
            <person name="Meng A."/>
            <person name="Brown T."/>
            <person name="Cohen L."/>
        </authorList>
    </citation>
    <scope>NUCLEOTIDE SEQUENCE</scope>
    <source>
        <strain evidence="1">CCMP443</strain>
    </source>
</reference>
<sequence>MSVTTSAAAIFPGGIFGPSARHANDVRLSPTNACFNPWLFHNDFAAPTPSQAECVGRQRPYGGWLSVGIQRIDTLSPLCDDLWRWTALHNVSYVESASYTHLCART</sequence>
<gene>
    <name evidence="1" type="ORF">HTEP1355_LOCUS13110</name>
</gene>
<dbReference type="EMBL" id="HBFN01022512">
    <property type="protein sequence ID" value="CAD8799469.1"/>
    <property type="molecule type" value="Transcribed_RNA"/>
</dbReference>